<proteinExistence type="predicted"/>
<evidence type="ECO:0000313" key="4">
    <source>
        <dbReference type="EMBL" id="CAF1218661.1"/>
    </source>
</evidence>
<comment type="caution">
    <text evidence="4">The sequence shown here is derived from an EMBL/GenBank/DDBJ whole genome shotgun (WGS) entry which is preliminary data.</text>
</comment>
<sequence>MTCGNRLLYVSSSIVIAIIFSITGILIGRFAIPRWNNNINWKPTAQVAVQLINDEIFLKNLAEKFLDRVDANEIEKKLKQLSQRTHLAGTDDDRDEAIDIARKWREYGFDVTIHPYQVLLSYPDLTKPNTVSVTNENGAIIFQTNGSETIYAEDGNLPFNKIVKPFLAYSTNGTAESKKLYYVNYCTSEDFQMLDAIMDIADLVGSIIICRFGRIYRGNKLGFAQQYGAVGLILYNDPIDYAPNGTSKDKTYPNSIYMPDTGHQRGSVLTTNGDPLTKNYPATDYMYRNPIVNNTYLPKIPAQQIGYGEARRLLSSIRLSSYNSLQLRTVHNVIALLPGTVEPGIFASFYRDYAEVENRQKNTERIDVKLFFVIDRYVLIGSHFDAWTFGSIDDGSGTAVSFELARVFGSMNRSGWKPRRSLMICAWAAEEYGIIGSVEFVEARAGICEDIIGTSRLLYQYGCYR</sequence>
<feature type="domain" description="Peptidase M28" evidence="3">
    <location>
        <begin position="375"/>
        <end position="442"/>
    </location>
</feature>
<evidence type="ECO:0000256" key="1">
    <source>
        <dbReference type="SAM" id="Phobius"/>
    </source>
</evidence>
<dbReference type="Proteomes" id="UP000681722">
    <property type="component" value="Unassembled WGS sequence"/>
</dbReference>
<dbReference type="Proteomes" id="UP000663829">
    <property type="component" value="Unassembled WGS sequence"/>
</dbReference>
<dbReference type="AlphaFoldDB" id="A0A814XMV7"/>
<keyword evidence="1" id="KW-1133">Transmembrane helix</keyword>
<evidence type="ECO:0000313" key="6">
    <source>
        <dbReference type="Proteomes" id="UP000663829"/>
    </source>
</evidence>
<evidence type="ECO:0000259" key="2">
    <source>
        <dbReference type="Pfam" id="PF02225"/>
    </source>
</evidence>
<name>A0A814XMV7_9BILA</name>
<feature type="transmembrane region" description="Helical" evidence="1">
    <location>
        <begin position="7"/>
        <end position="32"/>
    </location>
</feature>
<evidence type="ECO:0000259" key="3">
    <source>
        <dbReference type="Pfam" id="PF04389"/>
    </source>
</evidence>
<feature type="domain" description="PA" evidence="2">
    <location>
        <begin position="182"/>
        <end position="266"/>
    </location>
</feature>
<dbReference type="Gene3D" id="3.40.630.10">
    <property type="entry name" value="Zn peptidases"/>
    <property type="match status" value="2"/>
</dbReference>
<dbReference type="InterPro" id="IPR003137">
    <property type="entry name" value="PA_domain"/>
</dbReference>
<protein>
    <submittedName>
        <fullName evidence="4">Uncharacterized protein</fullName>
    </submittedName>
</protein>
<organism evidence="4 6">
    <name type="scientific">Didymodactylos carnosus</name>
    <dbReference type="NCBI Taxonomy" id="1234261"/>
    <lineage>
        <taxon>Eukaryota</taxon>
        <taxon>Metazoa</taxon>
        <taxon>Spiralia</taxon>
        <taxon>Gnathifera</taxon>
        <taxon>Rotifera</taxon>
        <taxon>Eurotatoria</taxon>
        <taxon>Bdelloidea</taxon>
        <taxon>Philodinida</taxon>
        <taxon>Philodinidae</taxon>
        <taxon>Didymodactylos</taxon>
    </lineage>
</organism>
<dbReference type="InterPro" id="IPR007484">
    <property type="entry name" value="Peptidase_M28"/>
</dbReference>
<accession>A0A814XMV7</accession>
<dbReference type="Pfam" id="PF02225">
    <property type="entry name" value="PA"/>
    <property type="match status" value="1"/>
</dbReference>
<keyword evidence="1" id="KW-0472">Membrane</keyword>
<dbReference type="SUPFAM" id="SSF53187">
    <property type="entry name" value="Zn-dependent exopeptidases"/>
    <property type="match status" value="1"/>
</dbReference>
<keyword evidence="1" id="KW-0812">Transmembrane</keyword>
<dbReference type="Gene3D" id="3.50.30.30">
    <property type="match status" value="1"/>
</dbReference>
<keyword evidence="6" id="KW-1185">Reference proteome</keyword>
<dbReference type="GO" id="GO:0004180">
    <property type="term" value="F:carboxypeptidase activity"/>
    <property type="evidence" value="ECO:0007669"/>
    <property type="project" value="TreeGrafter"/>
</dbReference>
<dbReference type="InterPro" id="IPR046450">
    <property type="entry name" value="PA_dom_sf"/>
</dbReference>
<dbReference type="EMBL" id="CAJNOQ010009216">
    <property type="protein sequence ID" value="CAF1218661.1"/>
    <property type="molecule type" value="Genomic_DNA"/>
</dbReference>
<dbReference type="OrthoDB" id="5841748at2759"/>
<dbReference type="Pfam" id="PF04389">
    <property type="entry name" value="Peptidase_M28"/>
    <property type="match status" value="1"/>
</dbReference>
<dbReference type="PANTHER" id="PTHR10404">
    <property type="entry name" value="N-ACETYLATED-ALPHA-LINKED ACIDIC DIPEPTIDASE"/>
    <property type="match status" value="1"/>
</dbReference>
<dbReference type="InterPro" id="IPR039373">
    <property type="entry name" value="Peptidase_M28B"/>
</dbReference>
<evidence type="ECO:0000313" key="5">
    <source>
        <dbReference type="EMBL" id="CAF3982182.1"/>
    </source>
</evidence>
<dbReference type="SUPFAM" id="SSF52025">
    <property type="entry name" value="PA domain"/>
    <property type="match status" value="1"/>
</dbReference>
<dbReference type="PANTHER" id="PTHR10404:SF77">
    <property type="entry name" value="GLUTAMATE CARBOXYPEPTIDASE 2 HOMOLOG"/>
    <property type="match status" value="1"/>
</dbReference>
<reference evidence="4" key="1">
    <citation type="submission" date="2021-02" db="EMBL/GenBank/DDBJ databases">
        <authorList>
            <person name="Nowell W R."/>
        </authorList>
    </citation>
    <scope>NUCLEOTIDE SEQUENCE</scope>
</reference>
<dbReference type="EMBL" id="CAJOBC010009219">
    <property type="protein sequence ID" value="CAF3982182.1"/>
    <property type="molecule type" value="Genomic_DNA"/>
</dbReference>
<gene>
    <name evidence="4" type="ORF">GPM918_LOCUS24573</name>
    <name evidence="5" type="ORF">SRO942_LOCUS24576</name>
</gene>